<protein>
    <submittedName>
        <fullName evidence="2">DUF805 domain-containing protein</fullName>
    </submittedName>
</protein>
<dbReference type="Pfam" id="PF05656">
    <property type="entry name" value="DUF805"/>
    <property type="match status" value="1"/>
</dbReference>
<keyword evidence="3" id="KW-1185">Reference proteome</keyword>
<evidence type="ECO:0000313" key="3">
    <source>
        <dbReference type="Proteomes" id="UP000830631"/>
    </source>
</evidence>
<proteinExistence type="predicted"/>
<evidence type="ECO:0000256" key="1">
    <source>
        <dbReference type="SAM" id="Phobius"/>
    </source>
</evidence>
<keyword evidence="1" id="KW-0472">Membrane</keyword>
<keyword evidence="1" id="KW-0812">Transmembrane</keyword>
<dbReference type="Proteomes" id="UP000830631">
    <property type="component" value="Chromosome"/>
</dbReference>
<feature type="transmembrane region" description="Helical" evidence="1">
    <location>
        <begin position="114"/>
        <end position="133"/>
    </location>
</feature>
<sequence length="146" mass="15847">MSTASVTDPLYGASLGQAITRFFRKYATFSGRASRSEYWWWQLATTVVYLVLAGSIVAIGVAGGEFDTGTEVFSLGPAFNVGITLLAVWTLATLVPQIALAVRRLHDTNLSGWFVLLRLIPSVGDIVLLVLTIQPSNPAGARYDRR</sequence>
<organism evidence="2 3">
    <name type="scientific">Microbacterium aurugineum</name>
    <dbReference type="NCBI Taxonomy" id="2851642"/>
    <lineage>
        <taxon>Bacteria</taxon>
        <taxon>Bacillati</taxon>
        <taxon>Actinomycetota</taxon>
        <taxon>Actinomycetes</taxon>
        <taxon>Micrococcales</taxon>
        <taxon>Microbacteriaceae</taxon>
        <taxon>Microbacterium</taxon>
    </lineage>
</organism>
<dbReference type="PANTHER" id="PTHR34980">
    <property type="entry name" value="INNER MEMBRANE PROTEIN-RELATED-RELATED"/>
    <property type="match status" value="1"/>
</dbReference>
<reference evidence="2 3" key="1">
    <citation type="submission" date="2021-06" db="EMBL/GenBank/DDBJ databases">
        <title>Genome-based taxonomic framework of Microbacterium strains isolated from marine environment, the description of four new species and reclassification of four preexisting species.</title>
        <authorList>
            <person name="Lee S.D."/>
            <person name="Kim S.-M."/>
            <person name="Byeon Y.-S."/>
            <person name="Yang H.L."/>
            <person name="Kim I.S."/>
        </authorList>
    </citation>
    <scope>NUCLEOTIDE SEQUENCE [LARGE SCALE GENOMIC DNA]</scope>
    <source>
        <strain evidence="2 3">KSW4-10</strain>
    </source>
</reference>
<feature type="transmembrane region" description="Helical" evidence="1">
    <location>
        <begin position="38"/>
        <end position="61"/>
    </location>
</feature>
<dbReference type="RefSeq" id="WP_261811524.1">
    <property type="nucleotide sequence ID" value="NZ_CP078078.1"/>
</dbReference>
<feature type="transmembrane region" description="Helical" evidence="1">
    <location>
        <begin position="81"/>
        <end position="102"/>
    </location>
</feature>
<accession>A0ABY4J1D0</accession>
<dbReference type="EMBL" id="CP078078">
    <property type="protein sequence ID" value="UPL18796.1"/>
    <property type="molecule type" value="Genomic_DNA"/>
</dbReference>
<gene>
    <name evidence="2" type="ORF">KV397_14030</name>
</gene>
<evidence type="ECO:0000313" key="2">
    <source>
        <dbReference type="EMBL" id="UPL18796.1"/>
    </source>
</evidence>
<dbReference type="InterPro" id="IPR008523">
    <property type="entry name" value="DUF805"/>
</dbReference>
<keyword evidence="1" id="KW-1133">Transmembrane helix</keyword>
<name>A0ABY4J1D0_9MICO</name>
<dbReference type="PANTHER" id="PTHR34980:SF2">
    <property type="entry name" value="INNER MEMBRANE PROTEIN YHAH-RELATED"/>
    <property type="match status" value="1"/>
</dbReference>